<protein>
    <submittedName>
        <fullName evidence="2">Uncharacterized protein</fullName>
    </submittedName>
</protein>
<proteinExistence type="predicted"/>
<accession>A0A150MFS2</accession>
<organism evidence="2 3">
    <name type="scientific">Caldibacillus debilis</name>
    <dbReference type="NCBI Taxonomy" id="301148"/>
    <lineage>
        <taxon>Bacteria</taxon>
        <taxon>Bacillati</taxon>
        <taxon>Bacillota</taxon>
        <taxon>Bacilli</taxon>
        <taxon>Bacillales</taxon>
        <taxon>Bacillaceae</taxon>
        <taxon>Caldibacillus</taxon>
    </lineage>
</organism>
<dbReference type="STRING" id="301148.B4135_0982"/>
<name>A0A150MFS2_9BACI</name>
<dbReference type="EMBL" id="LQYT01000001">
    <property type="protein sequence ID" value="KYD23159.1"/>
    <property type="molecule type" value="Genomic_DNA"/>
</dbReference>
<sequence length="283" mass="32790">MKTAILFNGKIVSADEYNPAIHGSRIYCIDKNCRATLIHVPRTETASAYFKTTGKSPDSRHNEKCSFFRPLTFEESVKKVQEFHEEIFGQQNSVIETVVRLNLNAIDPDYVPKAREQKEESNRETSRKEDIKIKNERTTPQSISSLKSIVKLFTSYEPDVLATILINVKGTKTPLSKIVVSHDIVHDLLWGDEIKNNSSYFVYGTIDKVLRREKVWYINFKPVNNVLFSLVVFNDYFKYFTYSDEQLIGKTVLAWGTLRRNMYQGKNTSEMVIKSNKYIEFIK</sequence>
<comment type="caution">
    <text evidence="2">The sequence shown here is derived from an EMBL/GenBank/DDBJ whole genome shotgun (WGS) entry which is preliminary data.</text>
</comment>
<reference evidence="2 3" key="1">
    <citation type="submission" date="2016-01" db="EMBL/GenBank/DDBJ databases">
        <title>Draft Genome Sequences of Seven Thermophilic Sporeformers Isolated from Foods.</title>
        <authorList>
            <person name="Berendsen E.M."/>
            <person name="Wells-Bennik M.H."/>
            <person name="Krawcyk A.O."/>
            <person name="De Jong A."/>
            <person name="Holsappel S."/>
            <person name="Eijlander R.T."/>
            <person name="Kuipers O.P."/>
        </authorList>
    </citation>
    <scope>NUCLEOTIDE SEQUENCE [LARGE SCALE GENOMIC DNA]</scope>
    <source>
        <strain evidence="2 3">B4135</strain>
    </source>
</reference>
<evidence type="ECO:0000256" key="1">
    <source>
        <dbReference type="SAM" id="MobiDB-lite"/>
    </source>
</evidence>
<dbReference type="RefSeq" id="WP_061567799.1">
    <property type="nucleotide sequence ID" value="NZ_LQYT01000001.1"/>
</dbReference>
<gene>
    <name evidence="2" type="ORF">B4135_0982</name>
</gene>
<dbReference type="Proteomes" id="UP000075683">
    <property type="component" value="Unassembled WGS sequence"/>
</dbReference>
<dbReference type="OrthoDB" id="1806595at2"/>
<dbReference type="AlphaFoldDB" id="A0A150MFS2"/>
<evidence type="ECO:0000313" key="2">
    <source>
        <dbReference type="EMBL" id="KYD23159.1"/>
    </source>
</evidence>
<evidence type="ECO:0000313" key="3">
    <source>
        <dbReference type="Proteomes" id="UP000075683"/>
    </source>
</evidence>
<feature type="region of interest" description="Disordered" evidence="1">
    <location>
        <begin position="112"/>
        <end position="134"/>
    </location>
</feature>